<proteinExistence type="predicted"/>
<feature type="domain" description="FMR1-interacting protein 1 conserved" evidence="2">
    <location>
        <begin position="198"/>
        <end position="234"/>
    </location>
</feature>
<keyword evidence="5" id="KW-1185">Reference proteome</keyword>
<dbReference type="GO" id="GO:0003723">
    <property type="term" value="F:RNA binding"/>
    <property type="evidence" value="ECO:0007669"/>
    <property type="project" value="InterPro"/>
</dbReference>
<dbReference type="VEuPathDB" id="VectorBase:ASIC007458"/>
<feature type="region of interest" description="Disordered" evidence="1">
    <location>
        <begin position="424"/>
        <end position="451"/>
    </location>
</feature>
<dbReference type="Pfam" id="PF10453">
    <property type="entry name" value="NUFIP1"/>
    <property type="match status" value="1"/>
</dbReference>
<dbReference type="EMBL" id="KE524999">
    <property type="protein sequence ID" value="KFB39763.1"/>
    <property type="molecule type" value="Genomic_DNA"/>
</dbReference>
<sequence>MAEDSANFVLPSPKFQDEVQKSLDNYSRHLNPHFSTPSGMLLPSDKQPPPMYGPRGSTVPPQYMNFSRKRPASSNFQSSGQNVRPFHQNGQHNPRQPFRNGRGSHNQRGGGRSYGAPQNGGLDKEVIPDLLRLDWKLWCEGCDVNCRSDEEYQTHVANHIPCSVSECKFVGHPMVMKRHARQAHSQEVASKQVGPGPSKEEIEQWKEERRKRYPTKDNVILRQQAQEERINRGERIAENKDRFPNRPGPQQEKTDRKESVQPTYPKRQKRRRRNKAHMQVAAAQQANERVPFGGTSALKYKQETGNNALGMLGEYGTDSDDSSESEELVNIELGKNEDLPSKTLNNDYIPSEGEIVEEENVDHVEQDVPLAASSEMLSNDHDLNRNEDLEIVPSAGVGSVGQKEIEEATESTEGSKIVQLAVTSESKPNHVQRSQQIKQKQMPAGRQTRKEKKWLLDYSKLRRSNQNTMLEKLLDSDIRHERNVLLQCVRHVVVNNFFGIGQQTKAEENATSSNTKEEIKE</sequence>
<dbReference type="PANTHER" id="PTHR13309:SF0">
    <property type="entry name" value="FMR1-INTERACTING PROTEIN NUFIP1"/>
    <property type="match status" value="1"/>
</dbReference>
<feature type="compositionally biased region" description="Polar residues" evidence="1">
    <location>
        <begin position="424"/>
        <end position="439"/>
    </location>
</feature>
<reference evidence="3 5" key="1">
    <citation type="journal article" date="2014" name="BMC Genomics">
        <title>Genome sequence of Anopheles sinensis provides insight into genetics basis of mosquito competence for malaria parasites.</title>
        <authorList>
            <person name="Zhou D."/>
            <person name="Zhang D."/>
            <person name="Ding G."/>
            <person name="Shi L."/>
            <person name="Hou Q."/>
            <person name="Ye Y."/>
            <person name="Xu Y."/>
            <person name="Zhou H."/>
            <person name="Xiong C."/>
            <person name="Li S."/>
            <person name="Yu J."/>
            <person name="Hong S."/>
            <person name="Yu X."/>
            <person name="Zou P."/>
            <person name="Chen C."/>
            <person name="Chang X."/>
            <person name="Wang W."/>
            <person name="Lv Y."/>
            <person name="Sun Y."/>
            <person name="Ma L."/>
            <person name="Shen B."/>
            <person name="Zhu C."/>
        </authorList>
    </citation>
    <scope>NUCLEOTIDE SEQUENCE [LARGE SCALE GENOMIC DNA]</scope>
</reference>
<dbReference type="EMBL" id="ATLV01014983">
    <property type="status" value="NOT_ANNOTATED_CDS"/>
    <property type="molecule type" value="Genomic_DNA"/>
</dbReference>
<evidence type="ECO:0000313" key="3">
    <source>
        <dbReference type="EMBL" id="KFB39763.1"/>
    </source>
</evidence>
<gene>
    <name evidence="3" type="ORF">ZHAS_00007458</name>
</gene>
<dbReference type="EnsemblMetazoa" id="ASIC007458-RA">
    <property type="protein sequence ID" value="ASIC007458-PA"/>
    <property type="gene ID" value="ASIC007458"/>
</dbReference>
<dbReference type="OrthoDB" id="273070at2759"/>
<protein>
    <submittedName>
        <fullName evidence="4">NUFIP1 domain-containing protein</fullName>
    </submittedName>
</protein>
<organism evidence="3">
    <name type="scientific">Anopheles sinensis</name>
    <name type="common">Mosquito</name>
    <dbReference type="NCBI Taxonomy" id="74873"/>
    <lineage>
        <taxon>Eukaryota</taxon>
        <taxon>Metazoa</taxon>
        <taxon>Ecdysozoa</taxon>
        <taxon>Arthropoda</taxon>
        <taxon>Hexapoda</taxon>
        <taxon>Insecta</taxon>
        <taxon>Pterygota</taxon>
        <taxon>Neoptera</taxon>
        <taxon>Endopterygota</taxon>
        <taxon>Diptera</taxon>
        <taxon>Nematocera</taxon>
        <taxon>Culicoidea</taxon>
        <taxon>Culicidae</taxon>
        <taxon>Anophelinae</taxon>
        <taxon>Anopheles</taxon>
    </lineage>
</organism>
<reference evidence="4" key="2">
    <citation type="submission" date="2020-05" db="UniProtKB">
        <authorList>
            <consortium name="EnsemblMetazoa"/>
        </authorList>
    </citation>
    <scope>IDENTIFICATION</scope>
</reference>
<dbReference type="STRING" id="74873.A0A084VP69"/>
<dbReference type="PANTHER" id="PTHR13309">
    <property type="entry name" value="NUCLEAR FRAGILE X MENTAL RETARDATION PROTEIN INTERACTING PROTEIN 1"/>
    <property type="match status" value="1"/>
</dbReference>
<dbReference type="GO" id="GO:0005634">
    <property type="term" value="C:nucleus"/>
    <property type="evidence" value="ECO:0007669"/>
    <property type="project" value="TreeGrafter"/>
</dbReference>
<evidence type="ECO:0000259" key="2">
    <source>
        <dbReference type="Pfam" id="PF10453"/>
    </source>
</evidence>
<dbReference type="Proteomes" id="UP000030765">
    <property type="component" value="Unassembled WGS sequence"/>
</dbReference>
<evidence type="ECO:0000256" key="1">
    <source>
        <dbReference type="SAM" id="MobiDB-lite"/>
    </source>
</evidence>
<dbReference type="OMA" id="MTDYQHF"/>
<dbReference type="AlphaFoldDB" id="A0A084VP69"/>
<dbReference type="InterPro" id="IPR039136">
    <property type="entry name" value="NUFIP1-like"/>
</dbReference>
<dbReference type="GO" id="GO:0000492">
    <property type="term" value="P:box C/D snoRNP assembly"/>
    <property type="evidence" value="ECO:0007669"/>
    <property type="project" value="TreeGrafter"/>
</dbReference>
<feature type="compositionally biased region" description="Basic residues" evidence="1">
    <location>
        <begin position="266"/>
        <end position="276"/>
    </location>
</feature>
<feature type="compositionally biased region" description="Polar residues" evidence="1">
    <location>
        <begin position="72"/>
        <end position="94"/>
    </location>
</feature>
<feature type="region of interest" description="Disordered" evidence="1">
    <location>
        <begin position="181"/>
        <end position="277"/>
    </location>
</feature>
<evidence type="ECO:0000313" key="4">
    <source>
        <dbReference type="EnsemblMetazoa" id="ASIC007458-PA"/>
    </source>
</evidence>
<feature type="compositionally biased region" description="Basic and acidic residues" evidence="1">
    <location>
        <begin position="198"/>
        <end position="210"/>
    </location>
</feature>
<dbReference type="InterPro" id="IPR019496">
    <property type="entry name" value="NUFIP1_cons_dom"/>
</dbReference>
<evidence type="ECO:0000313" key="5">
    <source>
        <dbReference type="Proteomes" id="UP000030765"/>
    </source>
</evidence>
<accession>A0A084VP69</accession>
<feature type="compositionally biased region" description="Basic and acidic residues" evidence="1">
    <location>
        <begin position="225"/>
        <end position="244"/>
    </location>
</feature>
<feature type="region of interest" description="Disordered" evidence="1">
    <location>
        <begin position="27"/>
        <end position="122"/>
    </location>
</feature>
<name>A0A084VP69_ANOSI</name>